<dbReference type="STRING" id="47312.SAMN04489765_2887"/>
<dbReference type="RefSeq" id="WP_068568610.1">
    <property type="nucleotide sequence ID" value="NZ_FNLF01000002.1"/>
</dbReference>
<evidence type="ECO:0000313" key="4">
    <source>
        <dbReference type="Proteomes" id="UP000183053"/>
    </source>
</evidence>
<dbReference type="AlphaFoldDB" id="A0A1H1FSE1"/>
<feature type="region of interest" description="Disordered" evidence="1">
    <location>
        <begin position="26"/>
        <end position="92"/>
    </location>
</feature>
<evidence type="ECO:0000256" key="1">
    <source>
        <dbReference type="SAM" id="MobiDB-lite"/>
    </source>
</evidence>
<dbReference type="EMBL" id="FNLF01000002">
    <property type="protein sequence ID" value="SDR03801.1"/>
    <property type="molecule type" value="Genomic_DNA"/>
</dbReference>
<keyword evidence="2" id="KW-0732">Signal</keyword>
<accession>A0A1H1FSE1</accession>
<feature type="chain" id="PRO_5010321639" description="YXWGXW repeat-containing protein" evidence="2">
    <location>
        <begin position="31"/>
        <end position="118"/>
    </location>
</feature>
<evidence type="ECO:0000256" key="2">
    <source>
        <dbReference type="SAM" id="SignalP"/>
    </source>
</evidence>
<feature type="signal peptide" evidence="2">
    <location>
        <begin position="1"/>
        <end position="30"/>
    </location>
</feature>
<keyword evidence="4" id="KW-1185">Reference proteome</keyword>
<organism evidence="3 4">
    <name type="scientific">Tsukamurella pulmonis</name>
    <dbReference type="NCBI Taxonomy" id="47312"/>
    <lineage>
        <taxon>Bacteria</taxon>
        <taxon>Bacillati</taxon>
        <taxon>Actinomycetota</taxon>
        <taxon>Actinomycetes</taxon>
        <taxon>Mycobacteriales</taxon>
        <taxon>Tsukamurellaceae</taxon>
        <taxon>Tsukamurella</taxon>
    </lineage>
</organism>
<reference evidence="4" key="1">
    <citation type="submission" date="2016-10" db="EMBL/GenBank/DDBJ databases">
        <authorList>
            <person name="Varghese N."/>
            <person name="Submissions S."/>
        </authorList>
    </citation>
    <scope>NUCLEOTIDE SEQUENCE [LARGE SCALE GENOMIC DNA]</scope>
    <source>
        <strain evidence="4">DSM 44142</strain>
    </source>
</reference>
<proteinExistence type="predicted"/>
<feature type="compositionally biased region" description="Low complexity" evidence="1">
    <location>
        <begin position="26"/>
        <end position="65"/>
    </location>
</feature>
<sequence>MTTMKKMIGSALLGTTVLGGIATVGSGAAAAAPDPGRTGTPQATQAQAEPTAAKPAPRPAAKQAPNRVPQRATPRSDGQNPNWRPGPVYRQGAWHTPVWDAGRNHWGFWLGPLWVPVG</sequence>
<gene>
    <name evidence="3" type="ORF">SAMN04489765_2887</name>
</gene>
<dbReference type="Proteomes" id="UP000183053">
    <property type="component" value="Unassembled WGS sequence"/>
</dbReference>
<evidence type="ECO:0000313" key="3">
    <source>
        <dbReference type="EMBL" id="SDR03801.1"/>
    </source>
</evidence>
<evidence type="ECO:0008006" key="5">
    <source>
        <dbReference type="Google" id="ProtNLM"/>
    </source>
</evidence>
<dbReference type="OrthoDB" id="4578563at2"/>
<name>A0A1H1FSE1_9ACTN</name>
<protein>
    <recommendedName>
        <fullName evidence="5">YXWGXW repeat-containing protein</fullName>
    </recommendedName>
</protein>